<dbReference type="InterPro" id="IPR036291">
    <property type="entry name" value="NAD(P)-bd_dom_sf"/>
</dbReference>
<name>A0A7M4DMT4_9MICO</name>
<dbReference type="EMBL" id="CACRYJ010000050">
    <property type="protein sequence ID" value="VZO38729.1"/>
    <property type="molecule type" value="Genomic_DNA"/>
</dbReference>
<dbReference type="Pfam" id="PF03446">
    <property type="entry name" value="NAD_binding_2"/>
    <property type="match status" value="1"/>
</dbReference>
<dbReference type="InterPro" id="IPR048666">
    <property type="entry name" value="RedAm-like_C"/>
</dbReference>
<dbReference type="InterPro" id="IPR015815">
    <property type="entry name" value="HIBADH-related"/>
</dbReference>
<dbReference type="Gene3D" id="3.40.50.720">
    <property type="entry name" value="NAD(P)-binding Rossmann-like Domain"/>
    <property type="match status" value="1"/>
</dbReference>
<evidence type="ECO:0000256" key="2">
    <source>
        <dbReference type="ARBA" id="ARBA00023002"/>
    </source>
</evidence>
<feature type="domain" description="6-phosphogluconate dehydrogenase NADP-binding" evidence="3">
    <location>
        <begin position="1"/>
        <end position="144"/>
    </location>
</feature>
<feature type="domain" description="NADPH-dependent reductive aminase-like C-terminal" evidence="4">
    <location>
        <begin position="147"/>
        <end position="270"/>
    </location>
</feature>
<dbReference type="Proteomes" id="UP000419743">
    <property type="component" value="Unassembled WGS sequence"/>
</dbReference>
<dbReference type="GO" id="GO:0140673">
    <property type="term" value="P:transcription elongation-coupled chromatin remodeling"/>
    <property type="evidence" value="ECO:0007669"/>
    <property type="project" value="TreeGrafter"/>
</dbReference>
<evidence type="ECO:0000259" key="3">
    <source>
        <dbReference type="Pfam" id="PF03446"/>
    </source>
</evidence>
<organism evidence="5 6">
    <name type="scientific">Occultella aeris</name>
    <dbReference type="NCBI Taxonomy" id="2761496"/>
    <lineage>
        <taxon>Bacteria</taxon>
        <taxon>Bacillati</taxon>
        <taxon>Actinomycetota</taxon>
        <taxon>Actinomycetes</taxon>
        <taxon>Micrococcales</taxon>
        <taxon>Ruaniaceae</taxon>
        <taxon>Occultella</taxon>
    </lineage>
</organism>
<dbReference type="GO" id="GO:0000785">
    <property type="term" value="C:chromatin"/>
    <property type="evidence" value="ECO:0007669"/>
    <property type="project" value="TreeGrafter"/>
</dbReference>
<dbReference type="InterPro" id="IPR008927">
    <property type="entry name" value="6-PGluconate_DH-like_C_sf"/>
</dbReference>
<dbReference type="GO" id="GO:0031491">
    <property type="term" value="F:nucleosome binding"/>
    <property type="evidence" value="ECO:0007669"/>
    <property type="project" value="TreeGrafter"/>
</dbReference>
<accession>A0A7M4DMT4</accession>
<gene>
    <name evidence="5" type="primary">garR_4</name>
    <name evidence="5" type="ORF">HALOF300_03461</name>
</gene>
<dbReference type="GO" id="GO:0008679">
    <property type="term" value="F:2-hydroxy-3-oxopropionate reductase activity"/>
    <property type="evidence" value="ECO:0007669"/>
    <property type="project" value="UniProtKB-EC"/>
</dbReference>
<comment type="similarity">
    <text evidence="1">Belongs to the HIBADH-related family.</text>
</comment>
<dbReference type="AlphaFoldDB" id="A0A7M4DMT4"/>
<dbReference type="SUPFAM" id="SSF48179">
    <property type="entry name" value="6-phosphogluconate dehydrogenase C-terminal domain-like"/>
    <property type="match status" value="1"/>
</dbReference>
<keyword evidence="2 5" id="KW-0560">Oxidoreductase</keyword>
<dbReference type="GO" id="GO:0003677">
    <property type="term" value="F:DNA binding"/>
    <property type="evidence" value="ECO:0007669"/>
    <property type="project" value="TreeGrafter"/>
</dbReference>
<sequence>MGTALASTLLAAGYPTTVWNRTPGRAGPLLVSGAVEATSPVEAISADVVIVCLFDHASVHEVLDPLADHLTGTDLINLTTTTPEEARELAAWSSTRGIRYLDGGIMAVPAMIGQDGSTILYSGTPEVFERHEQLLRSWGEATYFGGDAGLASLEDLALLSGMYVMFAGLLHGMAMVGSMGVTATSFVTRAQPFLAAMTETFPAFAETIDSRRYDAPDRQSLEFSDLGKLVRASTEAGISPAVVQMVQDLIVRQRDAGFGDEDFSRIYESIAHPLTTESSAP</sequence>
<proteinExistence type="inferred from homology"/>
<dbReference type="PIRSF" id="PIRSF000103">
    <property type="entry name" value="HIBADH"/>
    <property type="match status" value="1"/>
</dbReference>
<keyword evidence="6" id="KW-1185">Reference proteome</keyword>
<dbReference type="Pfam" id="PF21761">
    <property type="entry name" value="RedAm-like_C"/>
    <property type="match status" value="1"/>
</dbReference>
<evidence type="ECO:0000313" key="6">
    <source>
        <dbReference type="Proteomes" id="UP000419743"/>
    </source>
</evidence>
<dbReference type="SUPFAM" id="SSF51735">
    <property type="entry name" value="NAD(P)-binding Rossmann-fold domains"/>
    <property type="match status" value="1"/>
</dbReference>
<evidence type="ECO:0000313" key="5">
    <source>
        <dbReference type="EMBL" id="VZO38729.1"/>
    </source>
</evidence>
<dbReference type="GO" id="GO:0050661">
    <property type="term" value="F:NADP binding"/>
    <property type="evidence" value="ECO:0007669"/>
    <property type="project" value="InterPro"/>
</dbReference>
<reference evidence="5 6" key="1">
    <citation type="submission" date="2019-11" db="EMBL/GenBank/DDBJ databases">
        <authorList>
            <person name="Criscuolo A."/>
        </authorList>
    </citation>
    <scope>NUCLEOTIDE SEQUENCE [LARGE SCALE GENOMIC DNA]</scope>
    <source>
        <strain evidence="5">CIP111667</strain>
    </source>
</reference>
<dbReference type="PANTHER" id="PTHR43580:SF2">
    <property type="entry name" value="CYTOKINE-LIKE NUCLEAR FACTOR N-PAC"/>
    <property type="match status" value="1"/>
</dbReference>
<dbReference type="InterPro" id="IPR013328">
    <property type="entry name" value="6PGD_dom2"/>
</dbReference>
<dbReference type="Gene3D" id="1.10.1040.10">
    <property type="entry name" value="N-(1-d-carboxylethyl)-l-norvaline Dehydrogenase, domain 2"/>
    <property type="match status" value="1"/>
</dbReference>
<dbReference type="PANTHER" id="PTHR43580">
    <property type="entry name" value="OXIDOREDUCTASE GLYR1-RELATED"/>
    <property type="match status" value="1"/>
</dbReference>
<evidence type="ECO:0000256" key="1">
    <source>
        <dbReference type="ARBA" id="ARBA00009080"/>
    </source>
</evidence>
<dbReference type="EC" id="1.1.1.60" evidence="5"/>
<dbReference type="InterPro" id="IPR051265">
    <property type="entry name" value="HIBADH-related_NP60_sf"/>
</dbReference>
<dbReference type="InterPro" id="IPR006115">
    <property type="entry name" value="6PGDH_NADP-bd"/>
</dbReference>
<evidence type="ECO:0000259" key="4">
    <source>
        <dbReference type="Pfam" id="PF21761"/>
    </source>
</evidence>
<comment type="caution">
    <text evidence="5">The sequence shown here is derived from an EMBL/GenBank/DDBJ whole genome shotgun (WGS) entry which is preliminary data.</text>
</comment>
<protein>
    <submittedName>
        <fullName evidence="5">2-hydroxy-3-oxopropionate reductase</fullName>
        <ecNumber evidence="5">1.1.1.60</ecNumber>
    </submittedName>
</protein>